<feature type="transmembrane region" description="Helical" evidence="7">
    <location>
        <begin position="164"/>
        <end position="185"/>
    </location>
</feature>
<reference evidence="8 9" key="1">
    <citation type="submission" date="2019-12" db="EMBL/GenBank/DDBJ databases">
        <authorList>
            <person name="Lee S.D."/>
        </authorList>
    </citation>
    <scope>NUCLEOTIDE SEQUENCE [LARGE SCALE GENOMIC DNA]</scope>
    <source>
        <strain evidence="8 9">GH1-50</strain>
    </source>
</reference>
<evidence type="ECO:0000256" key="5">
    <source>
        <dbReference type="ARBA" id="ARBA00022989"/>
    </source>
</evidence>
<dbReference type="GO" id="GO:0005886">
    <property type="term" value="C:plasma membrane"/>
    <property type="evidence" value="ECO:0007669"/>
    <property type="project" value="UniProtKB-SubCell"/>
</dbReference>
<evidence type="ECO:0000313" key="8">
    <source>
        <dbReference type="EMBL" id="MXQ09694.1"/>
    </source>
</evidence>
<gene>
    <name evidence="8" type="ORF">GQ651_17755</name>
</gene>
<dbReference type="AlphaFoldDB" id="A0A7C9MZ65"/>
<evidence type="ECO:0000256" key="7">
    <source>
        <dbReference type="SAM" id="Phobius"/>
    </source>
</evidence>
<accession>A0A7C9MZ65</accession>
<proteinExistence type="inferred from homology"/>
<feature type="transmembrane region" description="Helical" evidence="7">
    <location>
        <begin position="99"/>
        <end position="119"/>
    </location>
</feature>
<reference evidence="8 9" key="2">
    <citation type="submission" date="2020-03" db="EMBL/GenBank/DDBJ databases">
        <title>Kangsaoukella pontilimi gen. nov., sp. nov., a new member of the family Rhodobacteraceae isolated from a tidal mudflat.</title>
        <authorList>
            <person name="Kim I.S."/>
        </authorList>
    </citation>
    <scope>NUCLEOTIDE SEQUENCE [LARGE SCALE GENOMIC DNA]</scope>
    <source>
        <strain evidence="8 9">GH1-50</strain>
    </source>
</reference>
<dbReference type="PANTHER" id="PTHR30106">
    <property type="entry name" value="INNER MEMBRANE PROTEIN YEIH-RELATED"/>
    <property type="match status" value="1"/>
</dbReference>
<keyword evidence="3" id="KW-1003">Cell membrane</keyword>
<feature type="transmembrane region" description="Helical" evidence="7">
    <location>
        <begin position="294"/>
        <end position="311"/>
    </location>
</feature>
<keyword evidence="9" id="KW-1185">Reference proteome</keyword>
<comment type="similarity">
    <text evidence="2">Belongs to the UPF0324 family.</text>
</comment>
<evidence type="ECO:0000256" key="3">
    <source>
        <dbReference type="ARBA" id="ARBA00022475"/>
    </source>
</evidence>
<evidence type="ECO:0000256" key="4">
    <source>
        <dbReference type="ARBA" id="ARBA00022692"/>
    </source>
</evidence>
<feature type="transmembrane region" description="Helical" evidence="7">
    <location>
        <begin position="131"/>
        <end position="152"/>
    </location>
</feature>
<dbReference type="PANTHER" id="PTHR30106:SF2">
    <property type="entry name" value="UPF0324 INNER MEMBRANE PROTEIN YEIH"/>
    <property type="match status" value="1"/>
</dbReference>
<evidence type="ECO:0000256" key="1">
    <source>
        <dbReference type="ARBA" id="ARBA00004651"/>
    </source>
</evidence>
<feature type="transmembrane region" description="Helical" evidence="7">
    <location>
        <begin position="74"/>
        <end position="93"/>
    </location>
</feature>
<evidence type="ECO:0000313" key="9">
    <source>
        <dbReference type="Proteomes" id="UP000480350"/>
    </source>
</evidence>
<keyword evidence="4 7" id="KW-0812">Transmembrane</keyword>
<keyword evidence="6 7" id="KW-0472">Membrane</keyword>
<sequence>MAEHPTAPSAASSEGWRDRVRSLMPGLMIVALIALASQFVSEHYGAPAMFLALLFGVSLNFLSSDVRCKPGITFGASTLLRFGVALLGLRISGEMVTGLGWGITFLIIGAVIATIAFGMIMARFFHFRHRFAILSAGAVAICGASAAMAIAAVLPKDERSDERLVFTVVGVTVLSTLAMLFYPLLVPWLGFDDRAAGIFIGGTIHDVAQVVGAGYSISDEAGVTATLVKLLRVLMLAPIVVLIGVVIRMTVTAGPDDGPRPPLFPTFVIAFVALAVVNSFGILPGWLTDAASSISRWALLAAIGAVGLRTLPQQILGVGPAAVGLLAVETFFIGAVVAGGLLLFF</sequence>
<feature type="transmembrane region" description="Helical" evidence="7">
    <location>
        <begin position="323"/>
        <end position="344"/>
    </location>
</feature>
<feature type="transmembrane region" description="Helical" evidence="7">
    <location>
        <begin position="230"/>
        <end position="251"/>
    </location>
</feature>
<evidence type="ECO:0000256" key="2">
    <source>
        <dbReference type="ARBA" id="ARBA00007977"/>
    </source>
</evidence>
<feature type="transmembrane region" description="Helical" evidence="7">
    <location>
        <begin position="263"/>
        <end position="282"/>
    </location>
</feature>
<dbReference type="RefSeq" id="WP_160765620.1">
    <property type="nucleotide sequence ID" value="NZ_WUPT01000004.1"/>
</dbReference>
<dbReference type="InterPro" id="IPR018383">
    <property type="entry name" value="UPF0324_pro"/>
</dbReference>
<keyword evidence="5 7" id="KW-1133">Transmembrane helix</keyword>
<feature type="transmembrane region" description="Helical" evidence="7">
    <location>
        <begin position="22"/>
        <end position="40"/>
    </location>
</feature>
<evidence type="ECO:0000256" key="6">
    <source>
        <dbReference type="ARBA" id="ARBA00023136"/>
    </source>
</evidence>
<comment type="caution">
    <text evidence="8">The sequence shown here is derived from an EMBL/GenBank/DDBJ whole genome shotgun (WGS) entry which is preliminary data.</text>
</comment>
<organism evidence="8 9">
    <name type="scientific">Kangsaoukella pontilimi</name>
    <dbReference type="NCBI Taxonomy" id="2691042"/>
    <lineage>
        <taxon>Bacteria</taxon>
        <taxon>Pseudomonadati</taxon>
        <taxon>Pseudomonadota</taxon>
        <taxon>Alphaproteobacteria</taxon>
        <taxon>Rhodobacterales</taxon>
        <taxon>Paracoccaceae</taxon>
        <taxon>Kangsaoukella</taxon>
    </lineage>
</organism>
<name>A0A7C9MZ65_9RHOB</name>
<dbReference type="Pfam" id="PF03601">
    <property type="entry name" value="Cons_hypoth698"/>
    <property type="match status" value="1"/>
</dbReference>
<comment type="subcellular location">
    <subcellularLocation>
        <location evidence="1">Cell membrane</location>
        <topology evidence="1">Multi-pass membrane protein</topology>
    </subcellularLocation>
</comment>
<dbReference type="Proteomes" id="UP000480350">
    <property type="component" value="Unassembled WGS sequence"/>
</dbReference>
<dbReference type="EMBL" id="WUPT01000004">
    <property type="protein sequence ID" value="MXQ09694.1"/>
    <property type="molecule type" value="Genomic_DNA"/>
</dbReference>
<protein>
    <submittedName>
        <fullName evidence="8">Putative sulfate exporter family transporter</fullName>
    </submittedName>
</protein>
<feature type="transmembrane region" description="Helical" evidence="7">
    <location>
        <begin position="46"/>
        <end position="62"/>
    </location>
</feature>